<dbReference type="AlphaFoldDB" id="A0A8S4SG57"/>
<proteinExistence type="predicted"/>
<dbReference type="Proteomes" id="UP000838756">
    <property type="component" value="Unassembled WGS sequence"/>
</dbReference>
<comment type="caution">
    <text evidence="1">The sequence shown here is derived from an EMBL/GenBank/DDBJ whole genome shotgun (WGS) entry which is preliminary data.</text>
</comment>
<evidence type="ECO:0000313" key="1">
    <source>
        <dbReference type="EMBL" id="CAH2264866.1"/>
    </source>
</evidence>
<organism evidence="1 2">
    <name type="scientific">Pararge aegeria aegeria</name>
    <dbReference type="NCBI Taxonomy" id="348720"/>
    <lineage>
        <taxon>Eukaryota</taxon>
        <taxon>Metazoa</taxon>
        <taxon>Ecdysozoa</taxon>
        <taxon>Arthropoda</taxon>
        <taxon>Hexapoda</taxon>
        <taxon>Insecta</taxon>
        <taxon>Pterygota</taxon>
        <taxon>Neoptera</taxon>
        <taxon>Endopterygota</taxon>
        <taxon>Lepidoptera</taxon>
        <taxon>Glossata</taxon>
        <taxon>Ditrysia</taxon>
        <taxon>Papilionoidea</taxon>
        <taxon>Nymphalidae</taxon>
        <taxon>Satyrinae</taxon>
        <taxon>Satyrini</taxon>
        <taxon>Parargina</taxon>
        <taxon>Pararge</taxon>
    </lineage>
</organism>
<name>A0A8S4SG57_9NEOP</name>
<gene>
    <name evidence="1" type="primary">jg5702</name>
    <name evidence="1" type="ORF">PAEG_LOCUS24698</name>
</gene>
<keyword evidence="2" id="KW-1185">Reference proteome</keyword>
<reference evidence="1" key="1">
    <citation type="submission" date="2022-03" db="EMBL/GenBank/DDBJ databases">
        <authorList>
            <person name="Lindestad O."/>
        </authorList>
    </citation>
    <scope>NUCLEOTIDE SEQUENCE</scope>
</reference>
<sequence length="98" mass="11265">MHIHNFGLHIQLRTSVPEHDHPLGGRTSYCYGRAYHHSSRVILMYLITTASGSFRPELSNAAFRKTCWNGKALCGVYVRLSTRWADDKRQGVTGYKRR</sequence>
<accession>A0A8S4SG57</accession>
<dbReference type="EMBL" id="CAKXAJ010026266">
    <property type="protein sequence ID" value="CAH2264866.1"/>
    <property type="molecule type" value="Genomic_DNA"/>
</dbReference>
<evidence type="ECO:0000313" key="2">
    <source>
        <dbReference type="Proteomes" id="UP000838756"/>
    </source>
</evidence>
<protein>
    <submittedName>
        <fullName evidence="1">Jg5702 protein</fullName>
    </submittedName>
</protein>